<dbReference type="InterPro" id="IPR038772">
    <property type="entry name" value="Sph/SMPD2-like"/>
</dbReference>
<keyword evidence="1" id="KW-0732">Signal</keyword>
<dbReference type="Gene3D" id="3.60.10.10">
    <property type="entry name" value="Endonuclease/exonuclease/phosphatase"/>
    <property type="match status" value="1"/>
</dbReference>
<keyword evidence="4" id="KW-1185">Reference proteome</keyword>
<feature type="domain" description="Endonuclease/exonuclease/phosphatase" evidence="2">
    <location>
        <begin position="62"/>
        <end position="270"/>
    </location>
</feature>
<keyword evidence="3" id="KW-0378">Hydrolase</keyword>
<dbReference type="PANTHER" id="PTHR16320">
    <property type="entry name" value="SPHINGOMYELINASE FAMILY MEMBER"/>
    <property type="match status" value="1"/>
</dbReference>
<proteinExistence type="predicted"/>
<reference evidence="3 4" key="1">
    <citation type="submission" date="2024-09" db="EMBL/GenBank/DDBJ databases">
        <authorList>
            <person name="Zhang Z.-H."/>
        </authorList>
    </citation>
    <scope>NUCLEOTIDE SEQUENCE [LARGE SCALE GENOMIC DNA]</scope>
    <source>
        <strain evidence="3 4">HHTR114</strain>
    </source>
</reference>
<name>A0ABW1KW99_9PROT</name>
<dbReference type="Pfam" id="PF03372">
    <property type="entry name" value="Exo_endo_phos"/>
    <property type="match status" value="1"/>
</dbReference>
<dbReference type="GO" id="GO:0004519">
    <property type="term" value="F:endonuclease activity"/>
    <property type="evidence" value="ECO:0007669"/>
    <property type="project" value="UniProtKB-KW"/>
</dbReference>
<evidence type="ECO:0000313" key="3">
    <source>
        <dbReference type="EMBL" id="MFC6034958.1"/>
    </source>
</evidence>
<dbReference type="InterPro" id="IPR036691">
    <property type="entry name" value="Endo/exonu/phosph_ase_sf"/>
</dbReference>
<evidence type="ECO:0000259" key="2">
    <source>
        <dbReference type="Pfam" id="PF03372"/>
    </source>
</evidence>
<dbReference type="PANTHER" id="PTHR16320:SF23">
    <property type="entry name" value="SPHINGOMYELINASE C 1"/>
    <property type="match status" value="1"/>
</dbReference>
<dbReference type="EMBL" id="JBHPON010000001">
    <property type="protein sequence ID" value="MFC6034958.1"/>
    <property type="molecule type" value="Genomic_DNA"/>
</dbReference>
<organism evidence="3 4">
    <name type="scientific">Hyphococcus aureus</name>
    <dbReference type="NCBI Taxonomy" id="2666033"/>
    <lineage>
        <taxon>Bacteria</taxon>
        <taxon>Pseudomonadati</taxon>
        <taxon>Pseudomonadota</taxon>
        <taxon>Alphaproteobacteria</taxon>
        <taxon>Parvularculales</taxon>
        <taxon>Parvularculaceae</taxon>
        <taxon>Hyphococcus</taxon>
    </lineage>
</organism>
<feature type="chain" id="PRO_5047422059" evidence="1">
    <location>
        <begin position="33"/>
        <end position="362"/>
    </location>
</feature>
<dbReference type="RefSeq" id="WP_379879708.1">
    <property type="nucleotide sequence ID" value="NZ_JBHPON010000001.1"/>
</dbReference>
<dbReference type="InterPro" id="IPR005135">
    <property type="entry name" value="Endo/exonuclease/phosphatase"/>
</dbReference>
<keyword evidence="3" id="KW-0540">Nuclease</keyword>
<sequence>MKVGKFFRAPFLALNALLFCAHAALSATSSYADAPPPQNIAKIPKLQIDPMRGTASAELSVMTYNVAGLPWPIKKGREAALKDIKHEIETLHASGRAPDIVVLQEAFTPAAARIGAAYPNRVRGPAASDRSVTGAPQISDAFIRARRFEKGERSGKLMPSGLYILSDYPVVDASMTPFRATSCAGYDCLANKGAMIASIQIPGAPAPVQILTTHLNSNHSSGVSEERSRAAHRQQVDELGDLVARGLNPRWPFIYAGDFNTRHSKDRFGHNAQTLPGVFVRQHCFDAAAGCDASNAVEGGAAPWLETQDLQGFVSGSDIEVRPVRAEKMFHEPVNGRVLSDHDAYLVTYRLTWKLEKLAAAD</sequence>
<comment type="caution">
    <text evidence="3">The sequence shown here is derived from an EMBL/GenBank/DDBJ whole genome shotgun (WGS) entry which is preliminary data.</text>
</comment>
<dbReference type="SUPFAM" id="SSF56219">
    <property type="entry name" value="DNase I-like"/>
    <property type="match status" value="1"/>
</dbReference>
<accession>A0ABW1KW99</accession>
<gene>
    <name evidence="3" type="ORF">ACFMB1_05345</name>
</gene>
<dbReference type="Proteomes" id="UP001596116">
    <property type="component" value="Unassembled WGS sequence"/>
</dbReference>
<evidence type="ECO:0000256" key="1">
    <source>
        <dbReference type="SAM" id="SignalP"/>
    </source>
</evidence>
<evidence type="ECO:0000313" key="4">
    <source>
        <dbReference type="Proteomes" id="UP001596116"/>
    </source>
</evidence>
<feature type="signal peptide" evidence="1">
    <location>
        <begin position="1"/>
        <end position="32"/>
    </location>
</feature>
<keyword evidence="3" id="KW-0255">Endonuclease</keyword>
<protein>
    <submittedName>
        <fullName evidence="3">Endonuclease/exonuclease/phosphatase family protein</fullName>
    </submittedName>
</protein>